<evidence type="ECO:0000313" key="3">
    <source>
        <dbReference type="EMBL" id="PRX95578.1"/>
    </source>
</evidence>
<dbReference type="Gene3D" id="3.30.2400.10">
    <property type="entry name" value="Major capsid protein gp5"/>
    <property type="match status" value="1"/>
</dbReference>
<dbReference type="OrthoDB" id="156689at2"/>
<dbReference type="Gene3D" id="3.30.2320.10">
    <property type="entry name" value="hypothetical protein PF0899 domain"/>
    <property type="match status" value="1"/>
</dbReference>
<dbReference type="RefSeq" id="WP_106251769.1">
    <property type="nucleotide sequence ID" value="NZ_PVZC01000009.1"/>
</dbReference>
<dbReference type="AlphaFoldDB" id="A0A2T0PW46"/>
<dbReference type="Pfam" id="PF05065">
    <property type="entry name" value="Phage_capsid"/>
    <property type="match status" value="1"/>
</dbReference>
<proteinExistence type="predicted"/>
<dbReference type="InterPro" id="IPR024455">
    <property type="entry name" value="Phage_capsid"/>
</dbReference>
<evidence type="ECO:0000256" key="1">
    <source>
        <dbReference type="ARBA" id="ARBA00004328"/>
    </source>
</evidence>
<keyword evidence="4" id="KW-1185">Reference proteome</keyword>
<dbReference type="NCBIfam" id="TIGR01554">
    <property type="entry name" value="major_cap_HK97"/>
    <property type="match status" value="1"/>
</dbReference>
<comment type="subcellular location">
    <subcellularLocation>
        <location evidence="1">Virion</location>
    </subcellularLocation>
</comment>
<organism evidence="3 4">
    <name type="scientific">Allonocardiopsis opalescens</name>
    <dbReference type="NCBI Taxonomy" id="1144618"/>
    <lineage>
        <taxon>Bacteria</taxon>
        <taxon>Bacillati</taxon>
        <taxon>Actinomycetota</taxon>
        <taxon>Actinomycetes</taxon>
        <taxon>Streptosporangiales</taxon>
        <taxon>Allonocardiopsis</taxon>
    </lineage>
</organism>
<dbReference type="InterPro" id="IPR054612">
    <property type="entry name" value="Phage_capsid-like_C"/>
</dbReference>
<reference evidence="3 4" key="1">
    <citation type="submission" date="2018-03" db="EMBL/GenBank/DDBJ databases">
        <title>Genomic Encyclopedia of Archaeal and Bacterial Type Strains, Phase II (KMG-II): from individual species to whole genera.</title>
        <authorList>
            <person name="Goeker M."/>
        </authorList>
    </citation>
    <scope>NUCLEOTIDE SEQUENCE [LARGE SCALE GENOMIC DNA]</scope>
    <source>
        <strain evidence="3 4">DSM 45601</strain>
    </source>
</reference>
<accession>A0A2T0PW46</accession>
<name>A0A2T0PW46_9ACTN</name>
<feature type="domain" description="Phage capsid-like C-terminal" evidence="2">
    <location>
        <begin position="14"/>
        <end position="298"/>
    </location>
</feature>
<sequence length="318" mass="34242">MPYNNITSRSDAEALIPEEVSRELLGKATESSAVLQLFRRVPVSRNAVRFPVLSALPVAYWVTGDTGLKQTTEVAWTNKFMNIEEIATIVPVPENVVDDVELDIWDEVMPYIEEAFARTLDSAVFFGTNAPASFPTNVVAAALAAGNDVAEGTATAAQGGVMGDLDNLIAEVEEDGYDVTGFAAARSARRLLRAARDTTGQRTDAGRVSADLATLDGLPIAYPMRGQWPTGGAVGSNVRLLAGDFSNQFIVGVRQDITLKVLTEAVIQDNTGAIVYNLAQQDMVALRIKARFGWQVANTINNDQPTEATRYPAAVLTY</sequence>
<dbReference type="EMBL" id="PVZC01000009">
    <property type="protein sequence ID" value="PRX95578.1"/>
    <property type="molecule type" value="Genomic_DNA"/>
</dbReference>
<gene>
    <name evidence="3" type="ORF">CLV72_109187</name>
</gene>
<dbReference type="Proteomes" id="UP000237846">
    <property type="component" value="Unassembled WGS sequence"/>
</dbReference>
<evidence type="ECO:0000313" key="4">
    <source>
        <dbReference type="Proteomes" id="UP000237846"/>
    </source>
</evidence>
<protein>
    <submittedName>
        <fullName evidence="3">HK97 family phage major capsid protein</fullName>
    </submittedName>
</protein>
<dbReference type="SUPFAM" id="SSF56563">
    <property type="entry name" value="Major capsid protein gp5"/>
    <property type="match status" value="1"/>
</dbReference>
<comment type="caution">
    <text evidence="3">The sequence shown here is derived from an EMBL/GenBank/DDBJ whole genome shotgun (WGS) entry which is preliminary data.</text>
</comment>
<evidence type="ECO:0000259" key="2">
    <source>
        <dbReference type="Pfam" id="PF05065"/>
    </source>
</evidence>